<dbReference type="KEGG" id="ndv:NDEV_0847"/>
<dbReference type="Proteomes" id="UP000196239">
    <property type="component" value="Chromosome 1"/>
</dbReference>
<organism evidence="1 2">
    <name type="scientific">Nitrosotalea devaniterrae</name>
    <dbReference type="NCBI Taxonomy" id="1078905"/>
    <lineage>
        <taxon>Archaea</taxon>
        <taxon>Nitrososphaerota</taxon>
        <taxon>Nitrososphaeria</taxon>
        <taxon>Nitrosotaleales</taxon>
        <taxon>Nitrosotaleaceae</taxon>
        <taxon>Nitrosotalea</taxon>
    </lineage>
</organism>
<gene>
    <name evidence="1" type="ORF">NDEV_0847</name>
</gene>
<evidence type="ECO:0000313" key="1">
    <source>
        <dbReference type="EMBL" id="CUR51612.1"/>
    </source>
</evidence>
<evidence type="ECO:0000313" key="2">
    <source>
        <dbReference type="Proteomes" id="UP000196239"/>
    </source>
</evidence>
<sequence length="155" mass="17770">MSNFNNIDKETTNLAKRLWNLGAQHSINKENYSDYIEIWREISSRNEDFGATCLLKLAMLIDAYTSHESILSGIIEVRKGKRGIVEVTAVQQSERTDGQSIEVDLVAKKKKNHAYEVIVDSKTNERKPLEEIEIDGENCFFVNDDKGSNWLDQFL</sequence>
<keyword evidence="2" id="KW-1185">Reference proteome</keyword>
<reference evidence="2" key="1">
    <citation type="submission" date="2015-10" db="EMBL/GenBank/DDBJ databases">
        <authorList>
            <person name="Lehtovirta-Morley L.E."/>
            <person name="Vieille C."/>
        </authorList>
    </citation>
    <scope>NUCLEOTIDE SEQUENCE [LARGE SCALE GENOMIC DNA]</scope>
</reference>
<dbReference type="AlphaFoldDB" id="A0A128A2Q5"/>
<protein>
    <submittedName>
        <fullName evidence="1">Uncharacterized protein</fullName>
    </submittedName>
</protein>
<name>A0A128A2Q5_9ARCH</name>
<proteinExistence type="predicted"/>
<accession>A0A128A2Q5</accession>
<dbReference type="EMBL" id="LN890280">
    <property type="protein sequence ID" value="CUR51612.1"/>
    <property type="molecule type" value="Genomic_DNA"/>
</dbReference>